<dbReference type="PANTHER" id="PTHR34040:SF7">
    <property type="entry name" value="SURFACE PRESENTATION OF ANTIGENS PROTEIN SPAQ"/>
    <property type="match status" value="1"/>
</dbReference>
<evidence type="ECO:0000256" key="1">
    <source>
        <dbReference type="ARBA" id="ARBA00004651"/>
    </source>
</evidence>
<keyword evidence="6" id="KW-0843">Virulence</keyword>
<comment type="subcellular location">
    <subcellularLocation>
        <location evidence="1">Cell membrane</location>
        <topology evidence="1">Multi-pass membrane protein</topology>
    </subcellularLocation>
</comment>
<keyword evidence="3" id="KW-1003">Cell membrane</keyword>
<protein>
    <submittedName>
        <fullName evidence="9">Type III secretion protein S</fullName>
    </submittedName>
</protein>
<evidence type="ECO:0000313" key="10">
    <source>
        <dbReference type="Proteomes" id="UP000323300"/>
    </source>
</evidence>
<evidence type="ECO:0000256" key="4">
    <source>
        <dbReference type="ARBA" id="ARBA00022692"/>
    </source>
</evidence>
<comment type="similarity">
    <text evidence="2">Belongs to the FliQ/MopD/SpaQ family.</text>
</comment>
<proteinExistence type="inferred from homology"/>
<dbReference type="RefSeq" id="WP_149763944.1">
    <property type="nucleotide sequence ID" value="NZ_BSPE01000013.1"/>
</dbReference>
<gene>
    <name evidence="9" type="ORF">SAMN04488498_13614</name>
</gene>
<evidence type="ECO:0000256" key="5">
    <source>
        <dbReference type="ARBA" id="ARBA00022989"/>
    </source>
</evidence>
<feature type="transmembrane region" description="Helical" evidence="8">
    <location>
        <begin position="48"/>
        <end position="69"/>
    </location>
</feature>
<name>A0A1I4F3F5_9HYPH</name>
<evidence type="ECO:0000256" key="3">
    <source>
        <dbReference type="ARBA" id="ARBA00022475"/>
    </source>
</evidence>
<dbReference type="NCBIfam" id="TIGR01403">
    <property type="entry name" value="fliQ_rel_III"/>
    <property type="match status" value="1"/>
</dbReference>
<feature type="transmembrane region" description="Helical" evidence="8">
    <location>
        <begin position="20"/>
        <end position="41"/>
    </location>
</feature>
<keyword evidence="7 8" id="KW-0472">Membrane</keyword>
<organism evidence="9 10">
    <name type="scientific">Neomesorhizobium albiziae</name>
    <dbReference type="NCBI Taxonomy" id="335020"/>
    <lineage>
        <taxon>Bacteria</taxon>
        <taxon>Pseudomonadati</taxon>
        <taxon>Pseudomonadota</taxon>
        <taxon>Alphaproteobacteria</taxon>
        <taxon>Hyphomicrobiales</taxon>
        <taxon>Phyllobacteriaceae</taxon>
        <taxon>Neomesorhizobium</taxon>
    </lineage>
</organism>
<reference evidence="9 10" key="1">
    <citation type="submission" date="2016-10" db="EMBL/GenBank/DDBJ databases">
        <authorList>
            <person name="Varghese N."/>
            <person name="Submissions S."/>
        </authorList>
    </citation>
    <scope>NUCLEOTIDE SEQUENCE [LARGE SCALE GENOMIC DNA]</scope>
    <source>
        <strain evidence="9 10">DSM 21822</strain>
    </source>
</reference>
<dbReference type="InterPro" id="IPR002191">
    <property type="entry name" value="Bac_export_3"/>
</dbReference>
<dbReference type="Proteomes" id="UP000323300">
    <property type="component" value="Unassembled WGS sequence"/>
</dbReference>
<dbReference type="PIRSF" id="PIRSF004669">
    <property type="entry name" value="FliQ"/>
    <property type="match status" value="1"/>
</dbReference>
<keyword evidence="5 8" id="KW-1133">Transmembrane helix</keyword>
<dbReference type="OrthoDB" id="9806440at2"/>
<evidence type="ECO:0000313" key="9">
    <source>
        <dbReference type="EMBL" id="SFL12515.1"/>
    </source>
</evidence>
<keyword evidence="4 8" id="KW-0812">Transmembrane</keyword>
<keyword evidence="10" id="KW-1185">Reference proteome</keyword>
<accession>A0A1I4F3F5</accession>
<dbReference type="PANTHER" id="PTHR34040">
    <property type="entry name" value="FLAGELLAR BIOSYNTHETIC PROTEIN FLIQ"/>
    <property type="match status" value="1"/>
</dbReference>
<evidence type="ECO:0000256" key="6">
    <source>
        <dbReference type="ARBA" id="ARBA00023026"/>
    </source>
</evidence>
<evidence type="ECO:0000256" key="8">
    <source>
        <dbReference type="SAM" id="Phobius"/>
    </source>
</evidence>
<dbReference type="AlphaFoldDB" id="A0A1I4F3F5"/>
<dbReference type="GO" id="GO:0009306">
    <property type="term" value="P:protein secretion"/>
    <property type="evidence" value="ECO:0007669"/>
    <property type="project" value="InterPro"/>
</dbReference>
<dbReference type="Pfam" id="PF01313">
    <property type="entry name" value="Bac_export_3"/>
    <property type="match status" value="1"/>
</dbReference>
<dbReference type="InterPro" id="IPR006306">
    <property type="entry name" value="T3SS_HrpO"/>
</dbReference>
<evidence type="ECO:0000256" key="2">
    <source>
        <dbReference type="ARBA" id="ARBA00006156"/>
    </source>
</evidence>
<dbReference type="PRINTS" id="PR00952">
    <property type="entry name" value="TYPE3IMQPROT"/>
</dbReference>
<evidence type="ECO:0000256" key="7">
    <source>
        <dbReference type="ARBA" id="ARBA00023136"/>
    </source>
</evidence>
<dbReference type="GO" id="GO:0005886">
    <property type="term" value="C:plasma membrane"/>
    <property type="evidence" value="ECO:0007669"/>
    <property type="project" value="UniProtKB-SubCell"/>
</dbReference>
<sequence length="87" mass="9350">MNSTTLANIAVDALKLTLVLSMPTIVVATAVGLVVSVLQALTQVQEQTLPFAVKLICVSLVLMATASWFSGEMYRYTLNIFDKIGAM</sequence>
<dbReference type="EMBL" id="FOSL01000036">
    <property type="protein sequence ID" value="SFL12515.1"/>
    <property type="molecule type" value="Genomic_DNA"/>
</dbReference>